<comment type="caution">
    <text evidence="2">The sequence shown here is derived from an EMBL/GenBank/DDBJ whole genome shotgun (WGS) entry which is preliminary data.</text>
</comment>
<keyword evidence="1" id="KW-0472">Membrane</keyword>
<feature type="transmembrane region" description="Helical" evidence="1">
    <location>
        <begin position="23"/>
        <end position="40"/>
    </location>
</feature>
<evidence type="ECO:0000313" key="3">
    <source>
        <dbReference type="Proteomes" id="UP000185713"/>
    </source>
</evidence>
<protein>
    <submittedName>
        <fullName evidence="2">Uncharacterized protein</fullName>
    </submittedName>
</protein>
<keyword evidence="1" id="KW-1133">Transmembrane helix</keyword>
<gene>
    <name evidence="2" type="ORF">MPF_1351</name>
</gene>
<dbReference type="AlphaFoldDB" id="A0A1L9C4M7"/>
<proteinExistence type="predicted"/>
<accession>A0A1L9C4M7</accession>
<evidence type="ECO:0000256" key="1">
    <source>
        <dbReference type="SAM" id="Phobius"/>
    </source>
</evidence>
<dbReference type="Proteomes" id="UP000185713">
    <property type="component" value="Unassembled WGS sequence"/>
</dbReference>
<evidence type="ECO:0000313" key="2">
    <source>
        <dbReference type="EMBL" id="OJH49484.1"/>
    </source>
</evidence>
<keyword evidence="1" id="KW-0812">Transmembrane</keyword>
<dbReference type="EMBL" id="JWTK01000003">
    <property type="protein sequence ID" value="OJH49484.1"/>
    <property type="molecule type" value="Genomic_DNA"/>
</dbReference>
<reference evidence="2 3" key="1">
    <citation type="submission" date="2014-12" db="EMBL/GenBank/DDBJ databases">
        <title>The genome sequence of Methanohalophilus portucalensis strain FDF1.</title>
        <authorList>
            <person name="Lai M.-C."/>
            <person name="Lai S.-J."/>
        </authorList>
    </citation>
    <scope>NUCLEOTIDE SEQUENCE [LARGE SCALE GENOMIC DNA]</scope>
    <source>
        <strain evidence="2 3">FDF-1</strain>
    </source>
</reference>
<organism evidence="2 3">
    <name type="scientific">Methanohalophilus portucalensis FDF-1</name>
    <dbReference type="NCBI Taxonomy" id="523843"/>
    <lineage>
        <taxon>Archaea</taxon>
        <taxon>Methanobacteriati</taxon>
        <taxon>Methanobacteriota</taxon>
        <taxon>Stenosarchaea group</taxon>
        <taxon>Methanomicrobia</taxon>
        <taxon>Methanosarcinales</taxon>
        <taxon>Methanosarcinaceae</taxon>
        <taxon>Methanohalophilus</taxon>
    </lineage>
</organism>
<sequence>MKLNCSTITTRVNKRIKNDPPTISFSLLLLSIGVAMISAIKGTRFRGR</sequence>
<name>A0A1L9C4M7_9EURY</name>